<keyword evidence="4" id="KW-1185">Reference proteome</keyword>
<dbReference type="Pfam" id="PF09361">
    <property type="entry name" value="Phasin_2"/>
    <property type="match status" value="1"/>
</dbReference>
<organism evidence="3 4">
    <name type="scientific">Aurantiacibacter atlanticus</name>
    <dbReference type="NCBI Taxonomy" id="1648404"/>
    <lineage>
        <taxon>Bacteria</taxon>
        <taxon>Pseudomonadati</taxon>
        <taxon>Pseudomonadota</taxon>
        <taxon>Alphaproteobacteria</taxon>
        <taxon>Sphingomonadales</taxon>
        <taxon>Erythrobacteraceae</taxon>
        <taxon>Aurantiacibacter</taxon>
    </lineage>
</organism>
<dbReference type="InterPro" id="IPR018968">
    <property type="entry name" value="Phasin"/>
</dbReference>
<dbReference type="STRING" id="1648404.CP97_04785"/>
<accession>A0A0H4VJK9</accession>
<dbReference type="KEGG" id="ery:CP97_04785"/>
<name>A0A0H4VJK9_9SPHN</name>
<sequence length="313" mass="32794">MVRLRKRGNMAESKNASPDKSADTAEKAYADASAETPAKDKNLDASLKADAAEISSAKTQAAPATKSAPIKMPVAKTAPEVVPAAEVAPATAKTPVKKSAPKKTTAKKLPAKKAVTKKAVTKKAPVKKVSAPKNAVAEKSATKPVAKAAAAKPVPSVTQLKEMIMATKNTDYTAAVTDTMNGAVKELQERAQSAYEKSTSAMTEANEFAKGNVEAVVESGKLFAEGVQTLGQSYADEAKSAYETVTTDLKEMASVTSPTDLFQLQGKILRRNFDAMIAVTSKNTDAAMKMTNDVMAPISGRMNVAAEKLSKVA</sequence>
<feature type="domain" description="Phasin" evidence="2">
    <location>
        <begin position="205"/>
        <end position="301"/>
    </location>
</feature>
<protein>
    <recommendedName>
        <fullName evidence="2">Phasin domain-containing protein</fullName>
    </recommendedName>
</protein>
<evidence type="ECO:0000313" key="3">
    <source>
        <dbReference type="EMBL" id="AKQ43179.2"/>
    </source>
</evidence>
<feature type="compositionally biased region" description="Basic residues" evidence="1">
    <location>
        <begin position="95"/>
        <end position="120"/>
    </location>
</feature>
<reference evidence="3 4" key="1">
    <citation type="journal article" date="2015" name="Int. J. Syst. Evol. Microbiol.">
        <title>Erythrobacter atlanticus sp. nov., a bacterium from ocean sediment able to degrade polycyclic aromatic hydrocarbons.</title>
        <authorList>
            <person name="Zhuang L."/>
            <person name="Liu Y."/>
            <person name="Wang L."/>
            <person name="Wang W."/>
            <person name="Shao Z."/>
        </authorList>
    </citation>
    <scope>NUCLEOTIDE SEQUENCE [LARGE SCALE GENOMIC DNA]</scope>
    <source>
        <strain evidence="4">s21-N3</strain>
    </source>
</reference>
<evidence type="ECO:0000256" key="1">
    <source>
        <dbReference type="SAM" id="MobiDB-lite"/>
    </source>
</evidence>
<feature type="compositionally biased region" description="Basic and acidic residues" evidence="1">
    <location>
        <begin position="20"/>
        <end position="29"/>
    </location>
</feature>
<dbReference type="AlphaFoldDB" id="A0A0H4VJK9"/>
<evidence type="ECO:0000259" key="2">
    <source>
        <dbReference type="Pfam" id="PF09361"/>
    </source>
</evidence>
<dbReference type="Proteomes" id="UP000059113">
    <property type="component" value="Chromosome"/>
</dbReference>
<proteinExistence type="predicted"/>
<feature type="region of interest" description="Disordered" evidence="1">
    <location>
        <begin position="93"/>
        <end position="120"/>
    </location>
</feature>
<gene>
    <name evidence="3" type="ORF">CP97_04785</name>
</gene>
<feature type="region of interest" description="Disordered" evidence="1">
    <location>
        <begin position="1"/>
        <end position="44"/>
    </location>
</feature>
<dbReference type="EMBL" id="CP011310">
    <property type="protein sequence ID" value="AKQ43179.2"/>
    <property type="molecule type" value="Genomic_DNA"/>
</dbReference>
<evidence type="ECO:0000313" key="4">
    <source>
        <dbReference type="Proteomes" id="UP000059113"/>
    </source>
</evidence>
<reference evidence="4" key="2">
    <citation type="submission" date="2015-04" db="EMBL/GenBank/DDBJ databases">
        <title>The complete genome sequence of Erythrobacter sp. s21-N3.</title>
        <authorList>
            <person name="Zhuang L."/>
            <person name="Liu Y."/>
            <person name="Shao Z."/>
        </authorList>
    </citation>
    <scope>NUCLEOTIDE SEQUENCE [LARGE SCALE GENOMIC DNA]</scope>
    <source>
        <strain evidence="4">s21-N3</strain>
    </source>
</reference>